<accession>A0A0W8CAR0</accession>
<dbReference type="PANTHER" id="PTHR46586:SF3">
    <property type="entry name" value="ANKYRIN REPEAT-CONTAINING PROTEIN"/>
    <property type="match status" value="1"/>
</dbReference>
<dbReference type="SUPFAM" id="SSF48403">
    <property type="entry name" value="Ankyrin repeat"/>
    <property type="match status" value="1"/>
</dbReference>
<evidence type="ECO:0000313" key="3">
    <source>
        <dbReference type="Proteomes" id="UP000052943"/>
    </source>
</evidence>
<name>A0A0W8CAR0_PHYNI</name>
<dbReference type="EMBL" id="LNFO01004327">
    <property type="protein sequence ID" value="KUF81136.1"/>
    <property type="molecule type" value="Genomic_DNA"/>
</dbReference>
<evidence type="ECO:0000256" key="1">
    <source>
        <dbReference type="SAM" id="MobiDB-lite"/>
    </source>
</evidence>
<dbReference type="PANTHER" id="PTHR46586">
    <property type="entry name" value="ANKYRIN REPEAT-CONTAINING PROTEIN"/>
    <property type="match status" value="1"/>
</dbReference>
<comment type="caution">
    <text evidence="2">The sequence shown here is derived from an EMBL/GenBank/DDBJ whole genome shotgun (WGS) entry which is preliminary data.</text>
</comment>
<sequence length="501" mass="56471">MQKIRSNQAQDGATRQNKSESSSKYERLKDATFPRAIMVLPHVLSLINTMLMSPEEAAIEAARTGQSRWLRDIIHRFEGCGIKEAFLIAAGSGQVVVVADLYTYIDPICEDEVLDTIELVFKAVRRAARGGHSKVIEFLLSDEDDLLFKPNRGALLRKLTPALENAAAEGYLDIVKFMITHGSLKNYKWACMRWGRGDALALAIYHKHDDVVEFLFSVFEDFHWNLKSALIAAVHAEDKDLIKRIYELYPTTSYRESNLFVGLARDDLYIRGVKYLYEHGWDDVTLLSDAFVAAASRGSVETLAFFLDTGRISQQLFDKAFEKAVESEGAVEFLYEKKRASSLAINQAFVSTNSPTLIKLLYENEQIPNDSISTAFTKACKAKRTYINQSSKDNNRMDIVKYLIKLDCIPAEVIGEAFAYAAKHSDSEIMKFLAEDKRLSPDDAFLGAVVYGDRKLMESTYDVERISPETILTAFTKVSVSDSPDILREKFGLLFVILFTL</sequence>
<reference evidence="2 3" key="1">
    <citation type="submission" date="2015-11" db="EMBL/GenBank/DDBJ databases">
        <title>Genomes and virulence difference between two physiological races of Phytophthora nicotianae.</title>
        <authorList>
            <person name="Liu H."/>
            <person name="Ma X."/>
            <person name="Yu H."/>
            <person name="Fang D."/>
            <person name="Li Y."/>
            <person name="Wang X."/>
            <person name="Wang W."/>
            <person name="Dong Y."/>
            <person name="Xiao B."/>
        </authorList>
    </citation>
    <scope>NUCLEOTIDE SEQUENCE [LARGE SCALE GENOMIC DNA]</scope>
    <source>
        <strain evidence="3">race 0</strain>
    </source>
</reference>
<dbReference type="AlphaFoldDB" id="A0A0W8CAR0"/>
<proteinExistence type="predicted"/>
<dbReference type="InterPro" id="IPR036770">
    <property type="entry name" value="Ankyrin_rpt-contain_sf"/>
</dbReference>
<dbReference type="InterPro" id="IPR002110">
    <property type="entry name" value="Ankyrin_rpt"/>
</dbReference>
<dbReference type="InterPro" id="IPR052050">
    <property type="entry name" value="SecEffector_AnkRepeat"/>
</dbReference>
<dbReference type="Pfam" id="PF12796">
    <property type="entry name" value="Ank_2"/>
    <property type="match status" value="1"/>
</dbReference>
<dbReference type="SMART" id="SM00248">
    <property type="entry name" value="ANK"/>
    <property type="match status" value="5"/>
</dbReference>
<dbReference type="Gene3D" id="1.25.40.20">
    <property type="entry name" value="Ankyrin repeat-containing domain"/>
    <property type="match status" value="1"/>
</dbReference>
<feature type="region of interest" description="Disordered" evidence="1">
    <location>
        <begin position="1"/>
        <end position="25"/>
    </location>
</feature>
<protein>
    <submittedName>
        <fullName evidence="2">Uncharacterized protein</fullName>
    </submittedName>
</protein>
<dbReference type="Proteomes" id="UP000052943">
    <property type="component" value="Unassembled WGS sequence"/>
</dbReference>
<dbReference type="OrthoDB" id="127385at2759"/>
<feature type="compositionally biased region" description="Polar residues" evidence="1">
    <location>
        <begin position="1"/>
        <end position="16"/>
    </location>
</feature>
<organism evidence="2 3">
    <name type="scientific">Phytophthora nicotianae</name>
    <name type="common">Potato buckeye rot agent</name>
    <name type="synonym">Phytophthora parasitica</name>
    <dbReference type="NCBI Taxonomy" id="4792"/>
    <lineage>
        <taxon>Eukaryota</taxon>
        <taxon>Sar</taxon>
        <taxon>Stramenopiles</taxon>
        <taxon>Oomycota</taxon>
        <taxon>Peronosporomycetes</taxon>
        <taxon>Peronosporales</taxon>
        <taxon>Peronosporaceae</taxon>
        <taxon>Phytophthora</taxon>
    </lineage>
</organism>
<gene>
    <name evidence="2" type="ORF">AM587_10006385</name>
</gene>
<evidence type="ECO:0000313" key="2">
    <source>
        <dbReference type="EMBL" id="KUF81136.1"/>
    </source>
</evidence>